<name>A0A7R8YUC5_HERIL</name>
<evidence type="ECO:0000256" key="4">
    <source>
        <dbReference type="ARBA" id="ARBA00022692"/>
    </source>
</evidence>
<feature type="transmembrane region" description="Helical" evidence="12">
    <location>
        <begin position="164"/>
        <end position="185"/>
    </location>
</feature>
<dbReference type="AlphaFoldDB" id="A0A7R8YUC5"/>
<evidence type="ECO:0000313" key="14">
    <source>
        <dbReference type="EMBL" id="CAD7085204.1"/>
    </source>
</evidence>
<organism evidence="14 15">
    <name type="scientific">Hermetia illucens</name>
    <name type="common">Black soldier fly</name>
    <dbReference type="NCBI Taxonomy" id="343691"/>
    <lineage>
        <taxon>Eukaryota</taxon>
        <taxon>Metazoa</taxon>
        <taxon>Ecdysozoa</taxon>
        <taxon>Arthropoda</taxon>
        <taxon>Hexapoda</taxon>
        <taxon>Insecta</taxon>
        <taxon>Pterygota</taxon>
        <taxon>Neoptera</taxon>
        <taxon>Endopterygota</taxon>
        <taxon>Diptera</taxon>
        <taxon>Brachycera</taxon>
        <taxon>Stratiomyomorpha</taxon>
        <taxon>Stratiomyidae</taxon>
        <taxon>Hermetiinae</taxon>
        <taxon>Hermetia</taxon>
    </lineage>
</organism>
<dbReference type="OrthoDB" id="75720at2759"/>
<evidence type="ECO:0000256" key="2">
    <source>
        <dbReference type="ARBA" id="ARBA00006855"/>
    </source>
</evidence>
<comment type="similarity">
    <text evidence="2">Belongs to the cystinosin family.</text>
</comment>
<dbReference type="InterPro" id="IPR005282">
    <property type="entry name" value="LC_transporter"/>
</dbReference>
<keyword evidence="13" id="KW-0732">Signal</keyword>
<evidence type="ECO:0000256" key="10">
    <source>
        <dbReference type="ARBA" id="ARBA00048473"/>
    </source>
</evidence>
<dbReference type="GO" id="GO:0015184">
    <property type="term" value="F:L-cystine transmembrane transporter activity"/>
    <property type="evidence" value="ECO:0007669"/>
    <property type="project" value="TreeGrafter"/>
</dbReference>
<feature type="transmembrane region" description="Helical" evidence="12">
    <location>
        <begin position="215"/>
        <end position="236"/>
    </location>
</feature>
<gene>
    <name evidence="14" type="ORF">HERILL_LOCUS8061</name>
</gene>
<comment type="catalytic activity">
    <reaction evidence="10">
        <text>L-cystine(out) + H(+)(out) = L-cystine(in) + H(+)(in)</text>
        <dbReference type="Rhea" id="RHEA:66172"/>
        <dbReference type="ChEBI" id="CHEBI:15378"/>
        <dbReference type="ChEBI" id="CHEBI:35491"/>
    </reaction>
    <physiologicalReaction direction="left-to-right" evidence="10">
        <dbReference type="Rhea" id="RHEA:66173"/>
    </physiologicalReaction>
</comment>
<feature type="transmembrane region" description="Helical" evidence="12">
    <location>
        <begin position="347"/>
        <end position="366"/>
    </location>
</feature>
<dbReference type="Pfam" id="PF04193">
    <property type="entry name" value="PQ-loop"/>
    <property type="match status" value="2"/>
</dbReference>
<dbReference type="SMART" id="SM00679">
    <property type="entry name" value="CTNS"/>
    <property type="match status" value="2"/>
</dbReference>
<dbReference type="NCBIfam" id="TIGR00951">
    <property type="entry name" value="2A43"/>
    <property type="match status" value="1"/>
</dbReference>
<dbReference type="GO" id="GO:0015293">
    <property type="term" value="F:symporter activity"/>
    <property type="evidence" value="ECO:0007669"/>
    <property type="project" value="UniProtKB-KW"/>
</dbReference>
<comment type="subcellular location">
    <subcellularLocation>
        <location evidence="1">Lysosome membrane</location>
        <topology evidence="1">Multi-pass membrane protein</topology>
    </subcellularLocation>
</comment>
<dbReference type="InterPro" id="IPR006603">
    <property type="entry name" value="PQ-loop_rpt"/>
</dbReference>
<evidence type="ECO:0000256" key="12">
    <source>
        <dbReference type="SAM" id="Phobius"/>
    </source>
</evidence>
<feature type="chain" id="PRO_5031103409" description="Cystinosin homolog" evidence="13">
    <location>
        <begin position="23"/>
        <end position="391"/>
    </location>
</feature>
<evidence type="ECO:0000256" key="3">
    <source>
        <dbReference type="ARBA" id="ARBA00022448"/>
    </source>
</evidence>
<evidence type="ECO:0000256" key="11">
    <source>
        <dbReference type="ARBA" id="ARBA00074957"/>
    </source>
</evidence>
<accession>A0A7R8YUC5</accession>
<evidence type="ECO:0000256" key="9">
    <source>
        <dbReference type="ARBA" id="ARBA00023228"/>
    </source>
</evidence>
<dbReference type="EMBL" id="LR899011">
    <property type="protein sequence ID" value="CAD7085204.1"/>
    <property type="molecule type" value="Genomic_DNA"/>
</dbReference>
<feature type="transmembrane region" description="Helical" evidence="12">
    <location>
        <begin position="274"/>
        <end position="292"/>
    </location>
</feature>
<dbReference type="Gene3D" id="1.20.1280.290">
    <property type="match status" value="2"/>
</dbReference>
<keyword evidence="5" id="KW-0677">Repeat</keyword>
<dbReference type="PANTHER" id="PTHR13131:SF5">
    <property type="entry name" value="CYSTINOSIN"/>
    <property type="match status" value="1"/>
</dbReference>
<evidence type="ECO:0000256" key="7">
    <source>
        <dbReference type="ARBA" id="ARBA00022989"/>
    </source>
</evidence>
<feature type="transmembrane region" description="Helical" evidence="12">
    <location>
        <begin position="304"/>
        <end position="327"/>
    </location>
</feature>
<keyword evidence="15" id="KW-1185">Reference proteome</keyword>
<keyword evidence="4 12" id="KW-0812">Transmembrane</keyword>
<feature type="signal peptide" evidence="13">
    <location>
        <begin position="1"/>
        <end position="22"/>
    </location>
</feature>
<keyword evidence="6" id="KW-0769">Symport</keyword>
<evidence type="ECO:0000256" key="13">
    <source>
        <dbReference type="SAM" id="SignalP"/>
    </source>
</evidence>
<keyword evidence="8 12" id="KW-0472">Membrane</keyword>
<proteinExistence type="inferred from homology"/>
<dbReference type="FunFam" id="1.20.1280.290:FF:000016">
    <property type="entry name" value="Cystinosin homolog"/>
    <property type="match status" value="1"/>
</dbReference>
<dbReference type="PANTHER" id="PTHR13131">
    <property type="entry name" value="CYSTINOSIN"/>
    <property type="match status" value="1"/>
</dbReference>
<reference evidence="14 15" key="1">
    <citation type="submission" date="2020-11" db="EMBL/GenBank/DDBJ databases">
        <authorList>
            <person name="Wallbank WR R."/>
            <person name="Pardo Diaz C."/>
            <person name="Kozak K."/>
            <person name="Martin S."/>
            <person name="Jiggins C."/>
            <person name="Moest M."/>
            <person name="Warren A I."/>
            <person name="Generalovic N T."/>
            <person name="Byers J.R.P. K."/>
            <person name="Montejo-Kovacevich G."/>
            <person name="Yen C E."/>
        </authorList>
    </citation>
    <scope>NUCLEOTIDE SEQUENCE [LARGE SCALE GENOMIC DNA]</scope>
</reference>
<feature type="transmembrane region" description="Helical" evidence="12">
    <location>
        <begin position="248"/>
        <end position="268"/>
    </location>
</feature>
<sequence>MYNLRTLLPSIVVLLTVPIINGENNIFKFDVSTNDLTVLVGEGERWIIDQSGTLPNGYNITFIKQHPNLVDVVPPSVFIEPNDNNNSTNSYNITIFGKSPGHLVITSQSQPNETSISSNVFVRVTVANSMVIYYISLVFGWVYFVAWSVSFYPQIYENFRRKSVVGLNFDFLALNIVGFAMYSVFNAGLFWNSDIQAEYFNRYPRGLNPVLINDIFFSFHAMFATLITIGQCFIYERAEQRVSTTARSLLSLFCVVVIILAILAGTNVLHWLDFLYGCSYVKLTITLIKYIPQAVMNYRRKSTVGWSIGNILLDFTGGMLSMLQMILNGYNYDDWDSIFGDPTKFGLGLFSVCFDIFFMLQHYVFYRHATKKLSESQTTTVEDLSSSTMKF</sequence>
<keyword evidence="9" id="KW-0458">Lysosome</keyword>
<dbReference type="GO" id="GO:0005765">
    <property type="term" value="C:lysosomal membrane"/>
    <property type="evidence" value="ECO:0007669"/>
    <property type="project" value="UniProtKB-SubCell"/>
</dbReference>
<evidence type="ECO:0000256" key="6">
    <source>
        <dbReference type="ARBA" id="ARBA00022847"/>
    </source>
</evidence>
<dbReference type="Proteomes" id="UP000594454">
    <property type="component" value="Chromosome 3"/>
</dbReference>
<protein>
    <recommendedName>
        <fullName evidence="11">Cystinosin homolog</fullName>
    </recommendedName>
</protein>
<feature type="transmembrane region" description="Helical" evidence="12">
    <location>
        <begin position="131"/>
        <end position="152"/>
    </location>
</feature>
<keyword evidence="7 12" id="KW-1133">Transmembrane helix</keyword>
<evidence type="ECO:0000256" key="8">
    <source>
        <dbReference type="ARBA" id="ARBA00023136"/>
    </source>
</evidence>
<evidence type="ECO:0000256" key="1">
    <source>
        <dbReference type="ARBA" id="ARBA00004155"/>
    </source>
</evidence>
<dbReference type="FunFam" id="1.20.1280.290:FF:000018">
    <property type="entry name" value="Cystinosin homolog"/>
    <property type="match status" value="1"/>
</dbReference>
<evidence type="ECO:0000313" key="15">
    <source>
        <dbReference type="Proteomes" id="UP000594454"/>
    </source>
</evidence>
<keyword evidence="3" id="KW-0813">Transport</keyword>
<evidence type="ECO:0000256" key="5">
    <source>
        <dbReference type="ARBA" id="ARBA00022737"/>
    </source>
</evidence>